<reference evidence="6" key="1">
    <citation type="submission" date="2020-05" db="EMBL/GenBank/DDBJ databases">
        <authorList>
            <person name="Chiriac C."/>
            <person name="Salcher M."/>
            <person name="Ghai R."/>
            <person name="Kavagutti S V."/>
        </authorList>
    </citation>
    <scope>NUCLEOTIDE SEQUENCE</scope>
</reference>
<dbReference type="GO" id="GO:0000725">
    <property type="term" value="P:recombinational repair"/>
    <property type="evidence" value="ECO:0007669"/>
    <property type="project" value="TreeGrafter"/>
</dbReference>
<proteinExistence type="predicted"/>
<dbReference type="Pfam" id="PF13361">
    <property type="entry name" value="UvrD_C"/>
    <property type="match status" value="1"/>
</dbReference>
<dbReference type="SUPFAM" id="SSF52540">
    <property type="entry name" value="P-loop containing nucleoside triphosphate hydrolases"/>
    <property type="match status" value="1"/>
</dbReference>
<dbReference type="InterPro" id="IPR014017">
    <property type="entry name" value="DNA_helicase_UvrD-like_C"/>
</dbReference>
<dbReference type="Gene3D" id="3.40.50.300">
    <property type="entry name" value="P-loop containing nucleotide triphosphate hydrolases"/>
    <property type="match status" value="1"/>
</dbReference>
<keyword evidence="4" id="KW-0067">ATP-binding</keyword>
<dbReference type="SUPFAM" id="SSF47819">
    <property type="entry name" value="HRDC-like"/>
    <property type="match status" value="1"/>
</dbReference>
<feature type="domain" description="HRDC" evidence="5">
    <location>
        <begin position="159"/>
        <end position="232"/>
    </location>
</feature>
<keyword evidence="3" id="KW-0347">Helicase</keyword>
<name>A0A6J7RTR5_9ZZZZ</name>
<dbReference type="InterPro" id="IPR002121">
    <property type="entry name" value="HRDC_dom"/>
</dbReference>
<dbReference type="InterPro" id="IPR010997">
    <property type="entry name" value="HRDC-like_sf"/>
</dbReference>
<dbReference type="InterPro" id="IPR044876">
    <property type="entry name" value="HRDC_dom_sf"/>
</dbReference>
<evidence type="ECO:0000256" key="4">
    <source>
        <dbReference type="ARBA" id="ARBA00022840"/>
    </source>
</evidence>
<dbReference type="Pfam" id="PF00570">
    <property type="entry name" value="HRDC"/>
    <property type="match status" value="1"/>
</dbReference>
<keyword evidence="1" id="KW-0547">Nucleotide-binding</keyword>
<evidence type="ECO:0000256" key="1">
    <source>
        <dbReference type="ARBA" id="ARBA00022741"/>
    </source>
</evidence>
<dbReference type="GO" id="GO:0003677">
    <property type="term" value="F:DNA binding"/>
    <property type="evidence" value="ECO:0007669"/>
    <property type="project" value="InterPro"/>
</dbReference>
<dbReference type="GO" id="GO:0005524">
    <property type="term" value="F:ATP binding"/>
    <property type="evidence" value="ECO:0007669"/>
    <property type="project" value="UniProtKB-KW"/>
</dbReference>
<evidence type="ECO:0000313" key="6">
    <source>
        <dbReference type="EMBL" id="CAB5031748.1"/>
    </source>
</evidence>
<dbReference type="GO" id="GO:0016787">
    <property type="term" value="F:hydrolase activity"/>
    <property type="evidence" value="ECO:0007669"/>
    <property type="project" value="UniProtKB-KW"/>
</dbReference>
<dbReference type="GO" id="GO:0043138">
    <property type="term" value="F:3'-5' DNA helicase activity"/>
    <property type="evidence" value="ECO:0007669"/>
    <property type="project" value="TreeGrafter"/>
</dbReference>
<evidence type="ECO:0000256" key="2">
    <source>
        <dbReference type="ARBA" id="ARBA00022801"/>
    </source>
</evidence>
<sequence length="232" mass="25174">MSELVRLGREYSVLDPTGGIPGFLGWLTSALRGEDRSGGDAVEIVTFHAAKGLEWSVVHVAGLEEGFVPIHHAKDSPDDLDEERRLLYVALTRARDELICSWAKTRTFGSRTANRQPSPWLGIIANTVGATPPEVPRQAGAGRAKAARASLKKPTSDMPENQVELFEALRAWRKAQAKEADVAAFVIFSDATLRAVAEARPKTRSELLALHGIGAVKAQRFGDDLLQVVADN</sequence>
<protein>
    <submittedName>
        <fullName evidence="6">Unannotated protein</fullName>
    </submittedName>
</protein>
<organism evidence="6">
    <name type="scientific">freshwater metagenome</name>
    <dbReference type="NCBI Taxonomy" id="449393"/>
    <lineage>
        <taxon>unclassified sequences</taxon>
        <taxon>metagenomes</taxon>
        <taxon>ecological metagenomes</taxon>
    </lineage>
</organism>
<gene>
    <name evidence="6" type="ORF">UFOPK4173_00693</name>
</gene>
<keyword evidence="2" id="KW-0378">Hydrolase</keyword>
<evidence type="ECO:0000259" key="5">
    <source>
        <dbReference type="PROSITE" id="PS50967"/>
    </source>
</evidence>
<dbReference type="PROSITE" id="PS50967">
    <property type="entry name" value="HRDC"/>
    <property type="match status" value="1"/>
</dbReference>
<dbReference type="InterPro" id="IPR000212">
    <property type="entry name" value="DNA_helicase_UvrD/REP"/>
</dbReference>
<dbReference type="AlphaFoldDB" id="A0A6J7RTR5"/>
<accession>A0A6J7RTR5</accession>
<dbReference type="PANTHER" id="PTHR11070:SF2">
    <property type="entry name" value="ATP-DEPENDENT DNA HELICASE SRS2"/>
    <property type="match status" value="1"/>
</dbReference>
<evidence type="ECO:0000256" key="3">
    <source>
        <dbReference type="ARBA" id="ARBA00022806"/>
    </source>
</evidence>
<dbReference type="Gene3D" id="1.10.150.80">
    <property type="entry name" value="HRDC domain"/>
    <property type="match status" value="1"/>
</dbReference>
<dbReference type="SMART" id="SM00341">
    <property type="entry name" value="HRDC"/>
    <property type="match status" value="1"/>
</dbReference>
<dbReference type="EMBL" id="CAFBPW010000058">
    <property type="protein sequence ID" value="CAB5031748.1"/>
    <property type="molecule type" value="Genomic_DNA"/>
</dbReference>
<dbReference type="PANTHER" id="PTHR11070">
    <property type="entry name" value="UVRD / RECB / PCRA DNA HELICASE FAMILY MEMBER"/>
    <property type="match status" value="1"/>
</dbReference>
<dbReference type="InterPro" id="IPR027417">
    <property type="entry name" value="P-loop_NTPase"/>
</dbReference>